<gene>
    <name evidence="1" type="primary">hxsD</name>
    <name evidence="1" type="ORF">AL536_22565</name>
</gene>
<proteinExistence type="predicted"/>
<name>A0ABN5GV90_VIBFL</name>
<dbReference type="Proteomes" id="UP000057088">
    <property type="component" value="Chromosome 1"/>
</dbReference>
<evidence type="ECO:0000313" key="1">
    <source>
        <dbReference type="EMBL" id="AUV47413.1"/>
    </source>
</evidence>
<organism evidence="1 2">
    <name type="scientific">Vibrio fluvialis</name>
    <dbReference type="NCBI Taxonomy" id="676"/>
    <lineage>
        <taxon>Bacteria</taxon>
        <taxon>Pseudomonadati</taxon>
        <taxon>Pseudomonadota</taxon>
        <taxon>Gammaproteobacteria</taxon>
        <taxon>Vibrionales</taxon>
        <taxon>Vibrionaceae</taxon>
        <taxon>Vibrio</taxon>
    </lineage>
</organism>
<keyword evidence="2" id="KW-1185">Reference proteome</keyword>
<dbReference type="EMBL" id="CP014034">
    <property type="protein sequence ID" value="AUV47413.1"/>
    <property type="molecule type" value="Genomic_DNA"/>
</dbReference>
<reference evidence="2" key="1">
    <citation type="submission" date="2015-12" db="EMBL/GenBank/DDBJ databases">
        <title>FDA dAtabase for Regulatory Grade micrObial Sequences (FDA-ARGOS): Supporting development and validation of Infectious Disease Dx tests.</title>
        <authorList>
            <person name="Hoffmann M."/>
            <person name="Allard M."/>
            <person name="Evans P."/>
            <person name="Brown E."/>
            <person name="Tallon L.J."/>
            <person name="Sadzewicz L."/>
            <person name="Sengamalay N."/>
            <person name="Ott S."/>
            <person name="Godinez A."/>
            <person name="Nagaraj S."/>
            <person name="Vyas G."/>
            <person name="Aluvathingal J."/>
            <person name="Nadendla S."/>
            <person name="Geyer C."/>
            <person name="Sichtig H."/>
        </authorList>
    </citation>
    <scope>NUCLEOTIDE SEQUENCE [LARGE SCALE GENOMIC DNA]</scope>
    <source>
        <strain evidence="2">ATCC 33809</strain>
    </source>
</reference>
<dbReference type="RefSeq" id="WP_081094725.1">
    <property type="nucleotide sequence ID" value="NZ_CABLBX010000005.1"/>
</dbReference>
<evidence type="ECO:0000313" key="2">
    <source>
        <dbReference type="Proteomes" id="UP000057088"/>
    </source>
</evidence>
<dbReference type="NCBIfam" id="TIGR03976">
    <property type="entry name" value="chp_LLNDYxLRE"/>
    <property type="match status" value="1"/>
</dbReference>
<protein>
    <submittedName>
        <fullName evidence="1">His-Xaa-Ser system protein HxsD</fullName>
    </submittedName>
</protein>
<accession>A0ABN5GV90</accession>
<dbReference type="InterPro" id="IPR023974">
    <property type="entry name" value="HxsD"/>
</dbReference>
<sequence>MIERRIDKNRFSEYVVRQALYWMSHRASWQLSESEQEWIVQFSAESDIEIYEFERLLNDYLLRERLSHQTIRLRERITLSVLESVERKLRL</sequence>